<evidence type="ECO:0000259" key="8">
    <source>
        <dbReference type="Pfam" id="PF20222"/>
    </source>
</evidence>
<feature type="compositionally biased region" description="Basic residues" evidence="6">
    <location>
        <begin position="314"/>
        <end position="324"/>
    </location>
</feature>
<feature type="region of interest" description="Disordered" evidence="6">
    <location>
        <begin position="470"/>
        <end position="562"/>
    </location>
</feature>
<reference evidence="10 11" key="1">
    <citation type="submission" date="2022-09" db="EMBL/GenBank/DDBJ databases">
        <authorList>
            <person name="Palmer J.M."/>
        </authorList>
    </citation>
    <scope>NUCLEOTIDE SEQUENCE [LARGE SCALE GENOMIC DNA]</scope>
    <source>
        <strain evidence="10 11">DSM 7382</strain>
    </source>
</reference>
<dbReference type="GO" id="GO:0003677">
    <property type="term" value="F:DNA binding"/>
    <property type="evidence" value="ECO:0007669"/>
    <property type="project" value="UniProtKB-KW"/>
</dbReference>
<dbReference type="InterPro" id="IPR049543">
    <property type="entry name" value="WHD_TFC3"/>
</dbReference>
<dbReference type="Pfam" id="PF04182">
    <property type="entry name" value="B-block_TFIIIC"/>
    <property type="match status" value="1"/>
</dbReference>
<evidence type="ECO:0000259" key="9">
    <source>
        <dbReference type="Pfam" id="PF21552"/>
    </source>
</evidence>
<dbReference type="InterPro" id="IPR044210">
    <property type="entry name" value="Tfc3-like"/>
</dbReference>
<dbReference type="AlphaFoldDB" id="A0AAW0GER4"/>
<name>A0AAW0GER4_9APHY</name>
<evidence type="ECO:0000259" key="7">
    <source>
        <dbReference type="Pfam" id="PF04182"/>
    </source>
</evidence>
<keyword evidence="3" id="KW-0238">DNA-binding</keyword>
<feature type="compositionally biased region" description="Basic and acidic residues" evidence="6">
    <location>
        <begin position="498"/>
        <end position="512"/>
    </location>
</feature>
<feature type="region of interest" description="Disordered" evidence="6">
    <location>
        <begin position="213"/>
        <end position="291"/>
    </location>
</feature>
<dbReference type="CDD" id="cd16169">
    <property type="entry name" value="Tau138_eWH"/>
    <property type="match status" value="1"/>
</dbReference>
<dbReference type="GO" id="GO:0000127">
    <property type="term" value="C:transcription factor TFIIIC complex"/>
    <property type="evidence" value="ECO:0007669"/>
    <property type="project" value="InterPro"/>
</dbReference>
<dbReference type="Pfam" id="PF21552">
    <property type="entry name" value="WHD_TFC3"/>
    <property type="match status" value="1"/>
</dbReference>
<dbReference type="PANTHER" id="PTHR15180:SF1">
    <property type="entry name" value="GENERAL TRANSCRIPTION FACTOR 3C POLYPEPTIDE 1"/>
    <property type="match status" value="1"/>
</dbReference>
<keyword evidence="11" id="KW-1185">Reference proteome</keyword>
<evidence type="ECO:0000256" key="6">
    <source>
        <dbReference type="SAM" id="MobiDB-lite"/>
    </source>
</evidence>
<evidence type="ECO:0000256" key="3">
    <source>
        <dbReference type="ARBA" id="ARBA00023125"/>
    </source>
</evidence>
<dbReference type="EMBL" id="JASBNA010000013">
    <property type="protein sequence ID" value="KAK7687520.1"/>
    <property type="molecule type" value="Genomic_DNA"/>
</dbReference>
<dbReference type="InterPro" id="IPR046488">
    <property type="entry name" value="Sfc3/Tfc3_C"/>
</dbReference>
<comment type="subcellular location">
    <subcellularLocation>
        <location evidence="1">Nucleus</location>
    </subcellularLocation>
</comment>
<keyword evidence="5" id="KW-0539">Nucleus</keyword>
<feature type="domain" description="B-block binding subunit of TFIIIC" evidence="7">
    <location>
        <begin position="123"/>
        <end position="159"/>
    </location>
</feature>
<sequence length="796" mass="90434">MASLCPPAELVSHILTTLAFSGQTGLLLLELWREVAAKLDLDSIDDFQKQIIWLWLFFKDAAADDLVIHHNNIQQAVTPKYPDMFNETGVSEESLQVYPSSDTQWKHLTMTDNYSQIKTQLGDLPFQLLCVIAKFGPSGVITPTLCKLSGQDPRSIGGKYKFIRLFAREFVDAQDAKPANEKPIKDTIQKLNLPKLNQKFLTKIKPITGPLLEKKVMEKKAPEKKRQTSSTTPETTKRQKRGRGRPTAAELKQKAEEEEREKQEEMKRQEEISHQQQLKQEQQQQQHDEPIAESNPIEETIYHIKAADMPAPRIVKKGPSKKNRVTNPTPIPTSDKSISIKSLKRRECIVDLIKKNGGVQYTSSNFVRDIDVALGNKQTTDNKTIARDISELIKNETLEVEPFVITRGTLTFHKKLLILKGLNPSPETLEKVKTKCINEKTHGSQAALPKTVNKTLHIFSKDSLASSNIGKNRLKSLNSKDNHQLEKASKRKSRKTKVKEDPDGENNKESSGKRKRKIKRTAANAEGDENDFSSTSQNDPLLSVVSKGRRKPGTKKKKKSMFVSAPKMRKFRSTLKFDKSDATILFRAVIIRKSLRKTALDFEEIGSFIGINNAKEAKRKWNSTRRIIGGQAALERGTQSFEQIVMKGIANGLISEKDLIDCDLQFFLDLWRDFDSSELEIVDKTPLFTTIEQNRENYDIVKSYENDTDLYDTLEDNSMRQKELILSAYVASYKENESIKPDEYEELRTLIKSIVATSEENFSGDQLKKLLENHSQEDIEKVMTQLINDKVVQSST</sequence>
<dbReference type="GO" id="GO:0005634">
    <property type="term" value="C:nucleus"/>
    <property type="evidence" value="ECO:0007669"/>
    <property type="project" value="UniProtKB-SubCell"/>
</dbReference>
<comment type="caution">
    <text evidence="10">The sequence shown here is derived from an EMBL/GenBank/DDBJ whole genome shotgun (WGS) entry which is preliminary data.</text>
</comment>
<feature type="domain" description="Transcription factor tau subunit sfc3/Tfc3 C-terminal" evidence="8">
    <location>
        <begin position="572"/>
        <end position="792"/>
    </location>
</feature>
<dbReference type="GO" id="GO:0006384">
    <property type="term" value="P:transcription initiation at RNA polymerase III promoter"/>
    <property type="evidence" value="ECO:0007669"/>
    <property type="project" value="InterPro"/>
</dbReference>
<evidence type="ECO:0000313" key="11">
    <source>
        <dbReference type="Proteomes" id="UP001385951"/>
    </source>
</evidence>
<dbReference type="Pfam" id="PF20222">
    <property type="entry name" value="DUF6581"/>
    <property type="match status" value="1"/>
</dbReference>
<feature type="domain" description="Transcription factor tau 138 kDa subunit extended winged helix" evidence="9">
    <location>
        <begin position="339"/>
        <end position="402"/>
    </location>
</feature>
<feature type="compositionally biased region" description="Basic and acidic residues" evidence="6">
    <location>
        <begin position="478"/>
        <end position="488"/>
    </location>
</feature>
<gene>
    <name evidence="10" type="ORF">QCA50_009397</name>
</gene>
<feature type="region of interest" description="Disordered" evidence="6">
    <location>
        <begin position="305"/>
        <end position="336"/>
    </location>
</feature>
<feature type="compositionally biased region" description="Basic residues" evidence="6">
    <location>
        <begin position="547"/>
        <end position="560"/>
    </location>
</feature>
<organism evidence="10 11">
    <name type="scientific">Cerrena zonata</name>
    <dbReference type="NCBI Taxonomy" id="2478898"/>
    <lineage>
        <taxon>Eukaryota</taxon>
        <taxon>Fungi</taxon>
        <taxon>Dikarya</taxon>
        <taxon>Basidiomycota</taxon>
        <taxon>Agaricomycotina</taxon>
        <taxon>Agaricomycetes</taxon>
        <taxon>Polyporales</taxon>
        <taxon>Cerrenaceae</taxon>
        <taxon>Cerrena</taxon>
    </lineage>
</organism>
<dbReference type="Proteomes" id="UP001385951">
    <property type="component" value="Unassembled WGS sequence"/>
</dbReference>
<evidence type="ECO:0000256" key="1">
    <source>
        <dbReference type="ARBA" id="ARBA00004123"/>
    </source>
</evidence>
<evidence type="ECO:0000256" key="2">
    <source>
        <dbReference type="ARBA" id="ARBA00022553"/>
    </source>
</evidence>
<accession>A0AAW0GER4</accession>
<keyword evidence="4" id="KW-0804">Transcription</keyword>
<feature type="compositionally biased region" description="Low complexity" evidence="6">
    <location>
        <begin position="275"/>
        <end position="285"/>
    </location>
</feature>
<feature type="compositionally biased region" description="Basic and acidic residues" evidence="6">
    <location>
        <begin position="251"/>
        <end position="273"/>
    </location>
</feature>
<proteinExistence type="predicted"/>
<dbReference type="InterPro" id="IPR035625">
    <property type="entry name" value="Tfc3-like_eWH"/>
</dbReference>
<evidence type="ECO:0000256" key="4">
    <source>
        <dbReference type="ARBA" id="ARBA00023163"/>
    </source>
</evidence>
<dbReference type="GO" id="GO:0042791">
    <property type="term" value="P:5S class rRNA transcription by RNA polymerase III"/>
    <property type="evidence" value="ECO:0007669"/>
    <property type="project" value="TreeGrafter"/>
</dbReference>
<keyword evidence="2" id="KW-0597">Phosphoprotein</keyword>
<evidence type="ECO:0000313" key="10">
    <source>
        <dbReference type="EMBL" id="KAK7687520.1"/>
    </source>
</evidence>
<dbReference type="PANTHER" id="PTHR15180">
    <property type="entry name" value="GENERAL TRANSCRIPTION FACTOR 3C POLYPEPTIDE 1"/>
    <property type="match status" value="1"/>
</dbReference>
<feature type="compositionally biased region" description="Polar residues" evidence="6">
    <location>
        <begin position="325"/>
        <end position="336"/>
    </location>
</feature>
<protein>
    <submittedName>
        <fullName evidence="10">Uncharacterized protein</fullName>
    </submittedName>
</protein>
<evidence type="ECO:0000256" key="5">
    <source>
        <dbReference type="ARBA" id="ARBA00023242"/>
    </source>
</evidence>
<dbReference type="InterPro" id="IPR007309">
    <property type="entry name" value="TFIIIC_Bblock-bd"/>
</dbReference>
<feature type="compositionally biased region" description="Basic and acidic residues" evidence="6">
    <location>
        <begin position="213"/>
        <end position="226"/>
    </location>
</feature>